<dbReference type="OrthoDB" id="448051at2759"/>
<accession>A0A6J0BW78</accession>
<protein>
    <recommendedName>
        <fullName evidence="4">Lipid droplet-associated hydrolase</fullName>
        <ecNumber evidence="9">3.1.1.13</ecNumber>
    </recommendedName>
    <alternativeName>
        <fullName evidence="8">Lipid droplet-associated serine hydrolase</fullName>
    </alternativeName>
</protein>
<dbReference type="Proteomes" id="UP000829291">
    <property type="component" value="Chromosome 5"/>
</dbReference>
<organism evidence="11 12">
    <name type="scientific">Neodiprion lecontei</name>
    <name type="common">Redheaded pine sawfly</name>
    <dbReference type="NCBI Taxonomy" id="441921"/>
    <lineage>
        <taxon>Eukaryota</taxon>
        <taxon>Metazoa</taxon>
        <taxon>Ecdysozoa</taxon>
        <taxon>Arthropoda</taxon>
        <taxon>Hexapoda</taxon>
        <taxon>Insecta</taxon>
        <taxon>Pterygota</taxon>
        <taxon>Neoptera</taxon>
        <taxon>Endopterygota</taxon>
        <taxon>Hymenoptera</taxon>
        <taxon>Tenthredinoidea</taxon>
        <taxon>Diprionidae</taxon>
        <taxon>Diprioninae</taxon>
        <taxon>Neodiprion</taxon>
    </lineage>
</organism>
<evidence type="ECO:0000256" key="5">
    <source>
        <dbReference type="ARBA" id="ARBA00022677"/>
    </source>
</evidence>
<dbReference type="InterPro" id="IPR029058">
    <property type="entry name" value="AB_hydrolase_fold"/>
</dbReference>
<keyword evidence="6 12" id="KW-0378">Hydrolase</keyword>
<evidence type="ECO:0000256" key="8">
    <source>
        <dbReference type="ARBA" id="ARBA00031924"/>
    </source>
</evidence>
<evidence type="ECO:0000256" key="10">
    <source>
        <dbReference type="ARBA" id="ARBA00049527"/>
    </source>
</evidence>
<evidence type="ECO:0000256" key="3">
    <source>
        <dbReference type="ARBA" id="ARBA00008300"/>
    </source>
</evidence>
<evidence type="ECO:0000256" key="4">
    <source>
        <dbReference type="ARBA" id="ARBA00019242"/>
    </source>
</evidence>
<dbReference type="AlphaFoldDB" id="A0A6J0BW78"/>
<dbReference type="EC" id="3.1.1.13" evidence="9"/>
<evidence type="ECO:0000313" key="12">
    <source>
        <dbReference type="RefSeq" id="XP_015518313.1"/>
    </source>
</evidence>
<dbReference type="GO" id="GO:0005783">
    <property type="term" value="C:endoplasmic reticulum"/>
    <property type="evidence" value="ECO:0007669"/>
    <property type="project" value="UniProtKB-SubCell"/>
</dbReference>
<keyword evidence="5" id="KW-0551">Lipid droplet</keyword>
<dbReference type="CTD" id="38150"/>
<dbReference type="PANTHER" id="PTHR13390:SF0">
    <property type="entry name" value="LIPID DROPLET-ASSOCIATED HYDROLASE"/>
    <property type="match status" value="1"/>
</dbReference>
<dbReference type="SUPFAM" id="SSF53474">
    <property type="entry name" value="alpha/beta-Hydrolases"/>
    <property type="match status" value="1"/>
</dbReference>
<dbReference type="RefSeq" id="XP_015518313.1">
    <property type="nucleotide sequence ID" value="XM_015662827.1"/>
</dbReference>
<evidence type="ECO:0000313" key="13">
    <source>
        <dbReference type="RefSeq" id="XP_046595846.1"/>
    </source>
</evidence>
<gene>
    <name evidence="12 13" type="primary">LOC107223216</name>
</gene>
<dbReference type="GO" id="GO:0034389">
    <property type="term" value="P:lipid droplet organization"/>
    <property type="evidence" value="ECO:0007669"/>
    <property type="project" value="UniProtKB-ARBA"/>
</dbReference>
<dbReference type="KEGG" id="nlo:107223216"/>
<comment type="similarity">
    <text evidence="3">Belongs to the AB hydrolase superfamily. LDAH family.</text>
</comment>
<dbReference type="FunCoup" id="A0A6J0BW78">
    <property type="interactions" value="1448"/>
</dbReference>
<name>A0A6J0BW78_NEOLC</name>
<dbReference type="FunFam" id="3.40.50.1820:FF:000068">
    <property type="entry name" value="Lipid droplet associated hydrolase"/>
    <property type="match status" value="1"/>
</dbReference>
<comment type="catalytic activity">
    <reaction evidence="10">
        <text>a cholesterol ester + H2O = cholesterol + a fatty acid + H(+)</text>
        <dbReference type="Rhea" id="RHEA:36403"/>
        <dbReference type="ChEBI" id="CHEBI:15377"/>
        <dbReference type="ChEBI" id="CHEBI:15378"/>
        <dbReference type="ChEBI" id="CHEBI:16113"/>
        <dbReference type="ChEBI" id="CHEBI:17002"/>
        <dbReference type="ChEBI" id="CHEBI:28868"/>
        <dbReference type="EC" id="3.1.1.13"/>
    </reaction>
    <physiologicalReaction direction="left-to-right" evidence="10">
        <dbReference type="Rhea" id="RHEA:36404"/>
    </physiologicalReaction>
</comment>
<dbReference type="GO" id="GO:0005811">
    <property type="term" value="C:lipid droplet"/>
    <property type="evidence" value="ECO:0007669"/>
    <property type="project" value="UniProtKB-SubCell"/>
</dbReference>
<evidence type="ECO:0000256" key="1">
    <source>
        <dbReference type="ARBA" id="ARBA00004240"/>
    </source>
</evidence>
<reference evidence="12" key="1">
    <citation type="submission" date="2025-04" db="UniProtKB">
        <authorList>
            <consortium name="RefSeq"/>
        </authorList>
    </citation>
    <scope>IDENTIFICATION</scope>
    <source>
        <tissue evidence="13">Thorax and Abdomen</tissue>
        <tissue evidence="12">Whole body</tissue>
    </source>
</reference>
<dbReference type="RefSeq" id="XP_046595846.1">
    <property type="nucleotide sequence ID" value="XM_046739890.1"/>
</dbReference>
<dbReference type="GO" id="GO:0004771">
    <property type="term" value="F:sterol ester esterase activity"/>
    <property type="evidence" value="ECO:0007669"/>
    <property type="project" value="UniProtKB-EC"/>
</dbReference>
<evidence type="ECO:0000256" key="9">
    <source>
        <dbReference type="ARBA" id="ARBA00039150"/>
    </source>
</evidence>
<dbReference type="Pfam" id="PF10230">
    <property type="entry name" value="LIDHydrolase"/>
    <property type="match status" value="1"/>
</dbReference>
<evidence type="ECO:0000313" key="11">
    <source>
        <dbReference type="Proteomes" id="UP000829291"/>
    </source>
</evidence>
<dbReference type="GeneID" id="107223216"/>
<dbReference type="PANTHER" id="PTHR13390">
    <property type="entry name" value="LIPASE"/>
    <property type="match status" value="1"/>
</dbReference>
<dbReference type="Gene3D" id="3.40.50.1820">
    <property type="entry name" value="alpha/beta hydrolase"/>
    <property type="match status" value="1"/>
</dbReference>
<comment type="subcellular location">
    <subcellularLocation>
        <location evidence="1">Endoplasmic reticulum</location>
    </subcellularLocation>
    <subcellularLocation>
        <location evidence="2">Lipid droplet</location>
    </subcellularLocation>
</comment>
<sequence>MQEAFLDLNGVPTHVTSEGRWVEAGLAADGHRDVVVVIPGNPGLPSFYNGFIKTLNSKLPTETPVWMVGHAGHVQPSKTSLRSLPKYEHNRHLYNLDGQLKHKAEFIKKYVPKDARLHLVAHSIGSWFVLNLLKDEEIRNQVVKCYLLFPTIERMAESPNGKFFTRFATPLISILVFLSWIFTFLPLIIQILLIEVASFFIGIPRKCRKSVLQLVNPAVLRRVFSLAKQELEIVRELDHELVSKNSDKLWLYYGSKDGWTPVKYYEEIRTRYPNLNAVLCKRGILHSFVLESDTEMGNIVADIINDNII</sequence>
<dbReference type="InterPro" id="IPR019363">
    <property type="entry name" value="LDAH"/>
</dbReference>
<evidence type="ECO:0000256" key="2">
    <source>
        <dbReference type="ARBA" id="ARBA00004502"/>
    </source>
</evidence>
<evidence type="ECO:0000256" key="6">
    <source>
        <dbReference type="ARBA" id="ARBA00022801"/>
    </source>
</evidence>
<keyword evidence="7" id="KW-0256">Endoplasmic reticulum</keyword>
<dbReference type="InParanoid" id="A0A6J0BW78"/>
<evidence type="ECO:0000256" key="7">
    <source>
        <dbReference type="ARBA" id="ARBA00022824"/>
    </source>
</evidence>
<dbReference type="GO" id="GO:0019915">
    <property type="term" value="P:lipid storage"/>
    <property type="evidence" value="ECO:0007669"/>
    <property type="project" value="InterPro"/>
</dbReference>
<proteinExistence type="inferred from homology"/>
<keyword evidence="11" id="KW-1185">Reference proteome</keyword>